<evidence type="ECO:0000313" key="1">
    <source>
        <dbReference type="EMBL" id="KKU97312.1"/>
    </source>
</evidence>
<sequence length="38" mass="4609">MPHDYVQYLPESVYAVTWAAVKYKYEKNVEGEWVEKEE</sequence>
<organism evidence="1 2">
    <name type="scientific">Candidatus Amesbacteria bacterium GW2011_GWB1_48_13</name>
    <dbReference type="NCBI Taxonomy" id="1618362"/>
    <lineage>
        <taxon>Bacteria</taxon>
        <taxon>Candidatus Amesiibacteriota</taxon>
    </lineage>
</organism>
<proteinExistence type="predicted"/>
<protein>
    <submittedName>
        <fullName evidence="1">Uncharacterized protein</fullName>
    </submittedName>
</protein>
<dbReference type="AlphaFoldDB" id="A0A0G1USX2"/>
<reference evidence="1 2" key="1">
    <citation type="journal article" date="2015" name="Nature">
        <title>rRNA introns, odd ribosomes, and small enigmatic genomes across a large radiation of phyla.</title>
        <authorList>
            <person name="Brown C.T."/>
            <person name="Hug L.A."/>
            <person name="Thomas B.C."/>
            <person name="Sharon I."/>
            <person name="Castelle C.J."/>
            <person name="Singh A."/>
            <person name="Wilkins M.J."/>
            <person name="Williams K.H."/>
            <person name="Banfield J.F."/>
        </authorList>
    </citation>
    <scope>NUCLEOTIDE SEQUENCE [LARGE SCALE GENOMIC DNA]</scope>
</reference>
<comment type="caution">
    <text evidence="1">The sequence shown here is derived from an EMBL/GenBank/DDBJ whole genome shotgun (WGS) entry which is preliminary data.</text>
</comment>
<dbReference type="EMBL" id="LCPK01000025">
    <property type="protein sequence ID" value="KKU97312.1"/>
    <property type="molecule type" value="Genomic_DNA"/>
</dbReference>
<name>A0A0G1USX2_9BACT</name>
<gene>
    <name evidence="1" type="ORF">UY28_C0025G0014</name>
</gene>
<accession>A0A0G1USX2</accession>
<dbReference type="Proteomes" id="UP000034694">
    <property type="component" value="Unassembled WGS sequence"/>
</dbReference>
<evidence type="ECO:0000313" key="2">
    <source>
        <dbReference type="Proteomes" id="UP000034694"/>
    </source>
</evidence>